<accession>A0ABU6CI70</accession>
<dbReference type="PANTHER" id="PTHR35908">
    <property type="entry name" value="HYPOTHETICAL FUSION PROTEIN"/>
    <property type="match status" value="1"/>
</dbReference>
<dbReference type="Proteomes" id="UP001352223">
    <property type="component" value="Unassembled WGS sequence"/>
</dbReference>
<sequence>MPITLTSVIIDAAEVETESAFWHRLLGGSITRTPSHHFIQAPGLPVVVVQSAPGHAAPDWPDGTSQQLHLDFGVDDLATADRTATEAGATRLRPTDDVAPGTRTGSRVYASPAGHPFCMRPA</sequence>
<dbReference type="SUPFAM" id="SSF54593">
    <property type="entry name" value="Glyoxalase/Bleomycin resistance protein/Dihydroxybiphenyl dioxygenase"/>
    <property type="match status" value="1"/>
</dbReference>
<comment type="caution">
    <text evidence="2">The sequence shown here is derived from an EMBL/GenBank/DDBJ whole genome shotgun (WGS) entry which is preliminary data.</text>
</comment>
<dbReference type="CDD" id="cd06587">
    <property type="entry name" value="VOC"/>
    <property type="match status" value="1"/>
</dbReference>
<evidence type="ECO:0000313" key="2">
    <source>
        <dbReference type="EMBL" id="MEB3964423.1"/>
    </source>
</evidence>
<dbReference type="EMBL" id="JAOZYB010000311">
    <property type="protein sequence ID" value="MEB3964423.1"/>
    <property type="molecule type" value="Genomic_DNA"/>
</dbReference>
<organism evidence="2 3">
    <name type="scientific">Streptomyces kunmingensis</name>
    <dbReference type="NCBI Taxonomy" id="68225"/>
    <lineage>
        <taxon>Bacteria</taxon>
        <taxon>Bacillati</taxon>
        <taxon>Actinomycetota</taxon>
        <taxon>Actinomycetes</taxon>
        <taxon>Kitasatosporales</taxon>
        <taxon>Streptomycetaceae</taxon>
        <taxon>Streptomyces</taxon>
    </lineage>
</organism>
<dbReference type="RefSeq" id="WP_324772148.1">
    <property type="nucleotide sequence ID" value="NZ_BAAATS010000028.1"/>
</dbReference>
<proteinExistence type="predicted"/>
<dbReference type="InterPro" id="IPR041581">
    <property type="entry name" value="Glyoxalase_6"/>
</dbReference>
<reference evidence="2 3" key="1">
    <citation type="submission" date="2022-10" db="EMBL/GenBank/DDBJ databases">
        <authorList>
            <person name="Xie J."/>
            <person name="Shen N."/>
        </authorList>
    </citation>
    <scope>NUCLEOTIDE SEQUENCE [LARGE SCALE GENOMIC DNA]</scope>
    <source>
        <strain evidence="2 3">DSM 41681</strain>
    </source>
</reference>
<feature type="domain" description="Glyoxalase-like" evidence="1">
    <location>
        <begin position="8"/>
        <end position="119"/>
    </location>
</feature>
<dbReference type="Gene3D" id="3.10.180.10">
    <property type="entry name" value="2,3-Dihydroxybiphenyl 1,2-Dioxygenase, domain 1"/>
    <property type="match status" value="1"/>
</dbReference>
<keyword evidence="3" id="KW-1185">Reference proteome</keyword>
<gene>
    <name evidence="2" type="ORF">OKJ48_29940</name>
</gene>
<evidence type="ECO:0000313" key="3">
    <source>
        <dbReference type="Proteomes" id="UP001352223"/>
    </source>
</evidence>
<dbReference type="PANTHER" id="PTHR35908:SF1">
    <property type="entry name" value="CONSERVED PROTEIN"/>
    <property type="match status" value="1"/>
</dbReference>
<evidence type="ECO:0000259" key="1">
    <source>
        <dbReference type="Pfam" id="PF18029"/>
    </source>
</evidence>
<dbReference type="Pfam" id="PF18029">
    <property type="entry name" value="Glyoxalase_6"/>
    <property type="match status" value="1"/>
</dbReference>
<name>A0ABU6CI70_9ACTN</name>
<dbReference type="InterPro" id="IPR029068">
    <property type="entry name" value="Glyas_Bleomycin-R_OHBP_Dase"/>
</dbReference>
<protein>
    <submittedName>
        <fullName evidence="2">VOC family protein</fullName>
    </submittedName>
</protein>